<dbReference type="AlphaFoldDB" id="A0A9P0Z5F0"/>
<dbReference type="OrthoDB" id="1924020at2759"/>
<comment type="caution">
    <text evidence="4">The sequence shown here is derived from an EMBL/GenBank/DDBJ whole genome shotgun (WGS) entry which is preliminary data.</text>
</comment>
<keyword evidence="5" id="KW-1185">Reference proteome</keyword>
<dbReference type="Proteomes" id="UP001152484">
    <property type="component" value="Unassembled WGS sequence"/>
</dbReference>
<dbReference type="InterPro" id="IPR056888">
    <property type="entry name" value="NET2A-D/KIP1-like_dom"/>
</dbReference>
<protein>
    <recommendedName>
        <fullName evidence="3">NAB domain-containing protein</fullName>
    </recommendedName>
</protein>
<feature type="coiled-coil region" evidence="2">
    <location>
        <begin position="347"/>
        <end position="412"/>
    </location>
</feature>
<dbReference type="EMBL" id="CAMAPE010000021">
    <property type="protein sequence ID" value="CAH9089941.1"/>
    <property type="molecule type" value="Genomic_DNA"/>
</dbReference>
<accession>A0A9P0Z5F0</accession>
<keyword evidence="1 2" id="KW-0175">Coiled coil</keyword>
<evidence type="ECO:0000256" key="1">
    <source>
        <dbReference type="ARBA" id="ARBA00023054"/>
    </source>
</evidence>
<dbReference type="Pfam" id="PF25014">
    <property type="entry name" value="NET2A"/>
    <property type="match status" value="1"/>
</dbReference>
<evidence type="ECO:0000313" key="4">
    <source>
        <dbReference type="EMBL" id="CAH9089941.1"/>
    </source>
</evidence>
<proteinExistence type="predicted"/>
<name>A0A9P0Z5F0_CUSEU</name>
<feature type="coiled-coil region" evidence="2">
    <location>
        <begin position="172"/>
        <end position="234"/>
    </location>
</feature>
<dbReference type="InterPro" id="IPR011684">
    <property type="entry name" value="NAB"/>
</dbReference>
<feature type="domain" description="NAB" evidence="3">
    <location>
        <begin position="13"/>
        <end position="93"/>
    </location>
</feature>
<dbReference type="GO" id="GO:0003779">
    <property type="term" value="F:actin binding"/>
    <property type="evidence" value="ECO:0007669"/>
    <property type="project" value="InterPro"/>
</dbReference>
<evidence type="ECO:0000313" key="5">
    <source>
        <dbReference type="Proteomes" id="UP001152484"/>
    </source>
</evidence>
<dbReference type="PROSITE" id="PS51774">
    <property type="entry name" value="NAB"/>
    <property type="match status" value="1"/>
</dbReference>
<evidence type="ECO:0000256" key="2">
    <source>
        <dbReference type="SAM" id="Coils"/>
    </source>
</evidence>
<sequence>MGVQRAAAASNAYSWWYASHIRTKQSKWLDHSLHDMEEKVQCMLKMIEQEGDSFAKRAEMYYKRRPELISSVEEAYRAFRALAERYDKLSKDLHTANHTIATVFPEQIQLVMEEDEDDFCSPKLSKNPQDSPRFPKVFAGFQTDSKNLQESDSPKFAKAPKKPFQIKNLPNNAREAETKDKSLEEIENLQNEISSLEAVKEVVRNSYEHGISKYQEIEKQIMEMQEKLSHLQKEYVVTMDIENDKAGNLITDTTLRSCQESLAQLQEKQDKCCKDSKEETQKIEEADKKLKFLKSESLHDNNGQIMKSEDVDSKEIQTVSEQTTKIDELVNKVLNLEITMASQIALIERTKSESNDLHVKIRILEDEKANLTTDKQNLYVRVEELEEQLGKLQNLHREVEKQNRSLQAQLAEAHSCYDQLCEKLKPDNQTVKHVTFADEKEFNGSTQEIPDTEAHLEKDEKFNWQKMLLNGVEDREQVLLKEYIAILRSYKDLKKKYDDRVGEFEIALQMNDLRGAIAKRDAEIRYLHQKLNLLTDEKKIAEPGYVVKKVRKSKSRTGIPLREIIFGTKPKKHRTSVFSCIQNQK</sequence>
<organism evidence="4 5">
    <name type="scientific">Cuscuta europaea</name>
    <name type="common">European dodder</name>
    <dbReference type="NCBI Taxonomy" id="41803"/>
    <lineage>
        <taxon>Eukaryota</taxon>
        <taxon>Viridiplantae</taxon>
        <taxon>Streptophyta</taxon>
        <taxon>Embryophyta</taxon>
        <taxon>Tracheophyta</taxon>
        <taxon>Spermatophyta</taxon>
        <taxon>Magnoliopsida</taxon>
        <taxon>eudicotyledons</taxon>
        <taxon>Gunneridae</taxon>
        <taxon>Pentapetalae</taxon>
        <taxon>asterids</taxon>
        <taxon>lamiids</taxon>
        <taxon>Solanales</taxon>
        <taxon>Convolvulaceae</taxon>
        <taxon>Cuscuteae</taxon>
        <taxon>Cuscuta</taxon>
        <taxon>Cuscuta subgen. Cuscuta</taxon>
    </lineage>
</organism>
<gene>
    <name evidence="4" type="ORF">CEURO_LOCUS11045</name>
</gene>
<reference evidence="4" key="1">
    <citation type="submission" date="2022-07" db="EMBL/GenBank/DDBJ databases">
        <authorList>
            <person name="Macas J."/>
            <person name="Novak P."/>
            <person name="Neumann P."/>
        </authorList>
    </citation>
    <scope>NUCLEOTIDE SEQUENCE</scope>
</reference>
<dbReference type="Pfam" id="PF07765">
    <property type="entry name" value="KIP1"/>
    <property type="match status" value="1"/>
</dbReference>
<evidence type="ECO:0000259" key="3">
    <source>
        <dbReference type="PROSITE" id="PS51774"/>
    </source>
</evidence>
<dbReference type="PANTHER" id="PTHR31631:SF0">
    <property type="entry name" value="PROTEIN NETWORKED 2D"/>
    <property type="match status" value="1"/>
</dbReference>
<dbReference type="PANTHER" id="PTHR31631">
    <property type="entry name" value="PROTEIN NETWORKED 2D"/>
    <property type="match status" value="1"/>
</dbReference>